<sequence>MKYTSYALLFLLSVLVSCNSTNQDNNEKQTHKTKSIEFEEFKLIDLTPKAQEDMRHWKSFQSLMQVIVSMAPAKIKNTDDLMLSNPDSLLIYSRLYPVNSKTEVINSVVEHDWRTPADATKDTVFRFEKKKNNAESFLQWHRFLVANIPYTFSVVLKKVNYPNVKLNFLEGENNELSATLALDTLSTSTNNVKRTTLSDDWYSYQINFLPKKSASYAIRLSLDENAKENDNVILYRSILELPAKHFHQVGKFSDKIVGEHSDVESSYYSVFFWLVQIEDALKELLNSDTFPERIDVPTVKARFRLFQTQIKSLADNVKNNPDFNENELKNNIFLLGETFNSIIARINNIYSNDLDDRMKYIDTQQDSIPSTNN</sequence>
<dbReference type="PROSITE" id="PS51257">
    <property type="entry name" value="PROKAR_LIPOPROTEIN"/>
    <property type="match status" value="1"/>
</dbReference>
<dbReference type="EMBL" id="CP022022">
    <property type="protein sequence ID" value="ASF43748.1"/>
    <property type="molecule type" value="Genomic_DNA"/>
</dbReference>
<gene>
    <name evidence="2" type="ORF">CBG49_12040</name>
</gene>
<evidence type="ECO:0000256" key="1">
    <source>
        <dbReference type="SAM" id="SignalP"/>
    </source>
</evidence>
<protein>
    <recommendedName>
        <fullName evidence="4">Lipoprotein</fullName>
    </recommendedName>
</protein>
<dbReference type="Proteomes" id="UP000197007">
    <property type="component" value="Chromosome"/>
</dbReference>
<feature type="chain" id="PRO_5013006666" description="Lipoprotein" evidence="1">
    <location>
        <begin position="23"/>
        <end position="373"/>
    </location>
</feature>
<dbReference type="KEGG" id="capn:CBG49_12040"/>
<reference evidence="3" key="1">
    <citation type="submission" date="2017-06" db="EMBL/GenBank/DDBJ databases">
        <title>Complete genome sequence of Capnocytophaga sp. KCOM 1579 (=ChDC OS43) isolated from a human refractory periapical abscess lesion.</title>
        <authorList>
            <person name="Kook J.-K."/>
            <person name="Park S.-N."/>
            <person name="Lim Y.K."/>
            <person name="Roh H."/>
        </authorList>
    </citation>
    <scope>NUCLEOTIDE SEQUENCE [LARGE SCALE GENOMIC DNA]</scope>
    <source>
        <strain evidence="3">ChDC OS43</strain>
    </source>
</reference>
<organism evidence="2 3">
    <name type="scientific">Capnocytophaga endodontalis</name>
    <dbReference type="NCBI Taxonomy" id="2708117"/>
    <lineage>
        <taxon>Bacteria</taxon>
        <taxon>Pseudomonadati</taxon>
        <taxon>Bacteroidota</taxon>
        <taxon>Flavobacteriia</taxon>
        <taxon>Flavobacteriales</taxon>
        <taxon>Flavobacteriaceae</taxon>
        <taxon>Capnocytophaga</taxon>
    </lineage>
</organism>
<evidence type="ECO:0000313" key="3">
    <source>
        <dbReference type="Proteomes" id="UP000197007"/>
    </source>
</evidence>
<keyword evidence="3" id="KW-1185">Reference proteome</keyword>
<dbReference type="AlphaFoldDB" id="A0A1Z4BR64"/>
<name>A0A1Z4BR64_9FLAO</name>
<dbReference type="RefSeq" id="WP_088594653.1">
    <property type="nucleotide sequence ID" value="NZ_CP022022.1"/>
</dbReference>
<evidence type="ECO:0000313" key="2">
    <source>
        <dbReference type="EMBL" id="ASF43748.1"/>
    </source>
</evidence>
<keyword evidence="1" id="KW-0732">Signal</keyword>
<evidence type="ECO:0008006" key="4">
    <source>
        <dbReference type="Google" id="ProtNLM"/>
    </source>
</evidence>
<feature type="signal peptide" evidence="1">
    <location>
        <begin position="1"/>
        <end position="22"/>
    </location>
</feature>
<accession>A0A1Z4BR64</accession>
<proteinExistence type="predicted"/>